<evidence type="ECO:0000313" key="1">
    <source>
        <dbReference type="EMBL" id="QDU54570.1"/>
    </source>
</evidence>
<dbReference type="Proteomes" id="UP000315750">
    <property type="component" value="Chromosome"/>
</dbReference>
<keyword evidence="2" id="KW-1185">Reference proteome</keyword>
<sequence length="256" mass="27881">MSHPTRIYLFSSLVVAIVSAGCNDPNSSLQQSTGANNLPPGVAQQLANIEKANAAVSDEVDQLFRDIQAEKIKQIYEQTLSPKFREVATLEEFETITERLRTRLGALQSKTISTSEVNPYEGTLVASANYEATFEKGAGSLLVSFEQQGDEWQLLRLRVNAPQLLDDPSTFRQPTELFVDNSEPVMPGAMVDLVDKTVDPPKVVLENVQVLNVRWKVSGPSSKPTAPASGFVTVGLKPEEASTIKSIDSLSVAPHQ</sequence>
<proteinExistence type="predicted"/>
<dbReference type="EMBL" id="CP036278">
    <property type="protein sequence ID" value="QDU54570.1"/>
    <property type="molecule type" value="Genomic_DNA"/>
</dbReference>
<accession>A0A518AIP3</accession>
<reference evidence="1 2" key="1">
    <citation type="submission" date="2019-02" db="EMBL/GenBank/DDBJ databases">
        <title>Deep-cultivation of Planctomycetes and their phenomic and genomic characterization uncovers novel biology.</title>
        <authorList>
            <person name="Wiegand S."/>
            <person name="Jogler M."/>
            <person name="Boedeker C."/>
            <person name="Pinto D."/>
            <person name="Vollmers J."/>
            <person name="Rivas-Marin E."/>
            <person name="Kohn T."/>
            <person name="Peeters S.H."/>
            <person name="Heuer A."/>
            <person name="Rast P."/>
            <person name="Oberbeckmann S."/>
            <person name="Bunk B."/>
            <person name="Jeske O."/>
            <person name="Meyerdierks A."/>
            <person name="Storesund J.E."/>
            <person name="Kallscheuer N."/>
            <person name="Luecker S."/>
            <person name="Lage O.M."/>
            <person name="Pohl T."/>
            <person name="Merkel B.J."/>
            <person name="Hornburger P."/>
            <person name="Mueller R.-W."/>
            <person name="Bruemmer F."/>
            <person name="Labrenz M."/>
            <person name="Spormann A.M."/>
            <person name="Op den Camp H."/>
            <person name="Overmann J."/>
            <person name="Amann R."/>
            <person name="Jetten M.S.M."/>
            <person name="Mascher T."/>
            <person name="Medema M.H."/>
            <person name="Devos D.P."/>
            <person name="Kaster A.-K."/>
            <person name="Ovreas L."/>
            <person name="Rohde M."/>
            <person name="Galperin M.Y."/>
            <person name="Jogler C."/>
        </authorList>
    </citation>
    <scope>NUCLEOTIDE SEQUENCE [LARGE SCALE GENOMIC DNA]</scope>
    <source>
        <strain evidence="1 2">Pan181</strain>
    </source>
</reference>
<dbReference type="OrthoDB" id="9875531at2"/>
<dbReference type="PROSITE" id="PS51257">
    <property type="entry name" value="PROKAR_LIPOPROTEIN"/>
    <property type="match status" value="1"/>
</dbReference>
<dbReference type="KEGG" id="amuc:Pan181_07530"/>
<protein>
    <submittedName>
        <fullName evidence="1">Uncharacterized protein</fullName>
    </submittedName>
</protein>
<name>A0A518AIP3_9BACT</name>
<dbReference type="RefSeq" id="WP_145245532.1">
    <property type="nucleotide sequence ID" value="NZ_CP036278.1"/>
</dbReference>
<evidence type="ECO:0000313" key="2">
    <source>
        <dbReference type="Proteomes" id="UP000315750"/>
    </source>
</evidence>
<organism evidence="1 2">
    <name type="scientific">Aeoliella mucimassa</name>
    <dbReference type="NCBI Taxonomy" id="2527972"/>
    <lineage>
        <taxon>Bacteria</taxon>
        <taxon>Pseudomonadati</taxon>
        <taxon>Planctomycetota</taxon>
        <taxon>Planctomycetia</taxon>
        <taxon>Pirellulales</taxon>
        <taxon>Lacipirellulaceae</taxon>
        <taxon>Aeoliella</taxon>
    </lineage>
</organism>
<dbReference type="AlphaFoldDB" id="A0A518AIP3"/>
<gene>
    <name evidence="1" type="ORF">Pan181_07530</name>
</gene>